<evidence type="ECO:0000256" key="2">
    <source>
        <dbReference type="ARBA" id="ARBA00012079"/>
    </source>
</evidence>
<protein>
    <recommendedName>
        <fullName evidence="2">glutamate synthase (NADPH)</fullName>
        <ecNumber evidence="2">1.4.1.13</ecNumber>
    </recommendedName>
</protein>
<evidence type="ECO:0000256" key="1">
    <source>
        <dbReference type="ARBA" id="ARBA00009716"/>
    </source>
</evidence>
<dbReference type="STRING" id="880072.Desac_1037"/>
<dbReference type="Pfam" id="PF01645">
    <property type="entry name" value="Glu_synthase"/>
    <property type="match status" value="1"/>
</dbReference>
<dbReference type="EC" id="1.4.1.13" evidence="2"/>
<feature type="domain" description="4Fe-4S ferredoxin-type" evidence="7">
    <location>
        <begin position="57"/>
        <end position="85"/>
    </location>
</feature>
<comment type="similarity">
    <text evidence="1">Belongs to the glutamate synthase family.</text>
</comment>
<reference evidence="9" key="2">
    <citation type="submission" date="2011-03" db="EMBL/GenBank/DDBJ databases">
        <title>The complete genome of Desulfobacca acetoxidans DSM 11109.</title>
        <authorList>
            <consortium name="US DOE Joint Genome Institute (JGI-PGF)"/>
            <person name="Lucas S."/>
            <person name="Copeland A."/>
            <person name="Lapidus A."/>
            <person name="Bruce D."/>
            <person name="Goodwin L."/>
            <person name="Pitluck S."/>
            <person name="Peters L."/>
            <person name="Kyrpides N."/>
            <person name="Mavromatis K."/>
            <person name="Ivanova N."/>
            <person name="Ovchinnikova G."/>
            <person name="Teshima H."/>
            <person name="Detter J.C."/>
            <person name="Han C."/>
            <person name="Land M."/>
            <person name="Hauser L."/>
            <person name="Markowitz V."/>
            <person name="Cheng J.-F."/>
            <person name="Hugenholtz P."/>
            <person name="Woyke T."/>
            <person name="Wu D."/>
            <person name="Spring S."/>
            <person name="Schueler E."/>
            <person name="Brambilla E."/>
            <person name="Klenk H.-P."/>
            <person name="Eisen J.A."/>
        </authorList>
    </citation>
    <scope>NUCLEOTIDE SEQUENCE [LARGE SCALE GENOMIC DNA]</scope>
    <source>
        <strain evidence="9">ATCC 700848 / DSM 11109 / ASRB2</strain>
    </source>
</reference>
<dbReference type="AlphaFoldDB" id="F2NH61"/>
<dbReference type="Gene3D" id="3.30.70.20">
    <property type="match status" value="1"/>
</dbReference>
<keyword evidence="5" id="KW-0411">Iron-sulfur</keyword>
<dbReference type="EMBL" id="CP002629">
    <property type="protein sequence ID" value="AEB08903.1"/>
    <property type="molecule type" value="Genomic_DNA"/>
</dbReference>
<dbReference type="RefSeq" id="WP_013706015.1">
    <property type="nucleotide sequence ID" value="NC_015388.1"/>
</dbReference>
<dbReference type="GO" id="GO:0046872">
    <property type="term" value="F:metal ion binding"/>
    <property type="evidence" value="ECO:0007669"/>
    <property type="project" value="UniProtKB-KW"/>
</dbReference>
<evidence type="ECO:0000259" key="7">
    <source>
        <dbReference type="PROSITE" id="PS51379"/>
    </source>
</evidence>
<keyword evidence="3" id="KW-0479">Metal-binding</keyword>
<dbReference type="Gene3D" id="3.20.20.70">
    <property type="entry name" value="Aldolase class I"/>
    <property type="match status" value="1"/>
</dbReference>
<dbReference type="GO" id="GO:0006537">
    <property type="term" value="P:glutamate biosynthetic process"/>
    <property type="evidence" value="ECO:0007669"/>
    <property type="project" value="InterPro"/>
</dbReference>
<sequence length="472" mass="52397">MAEKYHIPVKAVPPRFKPIGKSTVLDWGEGCLRCSRCVKETCPYQAFRHRTFDNSSMTDTIDSLCKNCFRCVQGCPRELVTKAANPEYKLLGDPYWTKEIISVTWQQAETGRIPVSGAGYGGPFKGPGFDSIWTDMSEIVRPTRDGIHGREYISTTVDLGRKPLFLSFNDRGEMTMPVFPLVEIPLPIILTEPSLGVGKSQVRLIMAMAAKTLNTFAVIPAEHLNDRLRPYIRHLIPQYAPGMLNSDDPLLQEARAVELWDHPNVTTEIDRLKSRYPELLISIILPATGQGADRCQALAGAGAEIIHLNADNHAQGYHDAQEKHLKDLTRQVHLRLVEAVLRDAVTLIVSGGIAMAEHVAKAIICGADAVAIDLPLLIALECRLCSHCQEGDDCPVDLGKIHERRGTQRVVNLLGAWNNQLLEVLGAMGLREVRRLRGEVGRAMFFEDLEKEIFAPLFAKPAGSEVMDRDPN</sequence>
<comment type="catalytic activity">
    <reaction evidence="6">
        <text>2 L-glutamate + NADP(+) = L-glutamine + 2-oxoglutarate + NADPH + H(+)</text>
        <dbReference type="Rhea" id="RHEA:15501"/>
        <dbReference type="ChEBI" id="CHEBI:15378"/>
        <dbReference type="ChEBI" id="CHEBI:16810"/>
        <dbReference type="ChEBI" id="CHEBI:29985"/>
        <dbReference type="ChEBI" id="CHEBI:57783"/>
        <dbReference type="ChEBI" id="CHEBI:58349"/>
        <dbReference type="ChEBI" id="CHEBI:58359"/>
        <dbReference type="EC" id="1.4.1.13"/>
    </reaction>
</comment>
<dbReference type="KEGG" id="dao:Desac_1037"/>
<feature type="domain" description="4Fe-4S ferredoxin-type" evidence="7">
    <location>
        <begin position="21"/>
        <end position="52"/>
    </location>
</feature>
<dbReference type="eggNOG" id="COG1304">
    <property type="taxonomic scope" value="Bacteria"/>
</dbReference>
<dbReference type="PANTHER" id="PTHR43819">
    <property type="entry name" value="ARCHAEAL-TYPE GLUTAMATE SYNTHASE [NADPH]"/>
    <property type="match status" value="1"/>
</dbReference>
<keyword evidence="4" id="KW-0408">Iron</keyword>
<dbReference type="eggNOG" id="COG2221">
    <property type="taxonomic scope" value="Bacteria"/>
</dbReference>
<evidence type="ECO:0000313" key="8">
    <source>
        <dbReference type="EMBL" id="AEB08903.1"/>
    </source>
</evidence>
<dbReference type="HOGENOM" id="CLU_578389_0_0_7"/>
<dbReference type="PROSITE" id="PS00198">
    <property type="entry name" value="4FE4S_FER_1"/>
    <property type="match status" value="1"/>
</dbReference>
<dbReference type="GO" id="GO:0004355">
    <property type="term" value="F:glutamate synthase (NADPH) activity"/>
    <property type="evidence" value="ECO:0007669"/>
    <property type="project" value="UniProtKB-EC"/>
</dbReference>
<proteinExistence type="inferred from homology"/>
<dbReference type="GO" id="GO:0051536">
    <property type="term" value="F:iron-sulfur cluster binding"/>
    <property type="evidence" value="ECO:0007669"/>
    <property type="project" value="UniProtKB-KW"/>
</dbReference>
<dbReference type="PROSITE" id="PS51379">
    <property type="entry name" value="4FE4S_FER_2"/>
    <property type="match status" value="2"/>
</dbReference>
<evidence type="ECO:0000256" key="5">
    <source>
        <dbReference type="ARBA" id="ARBA00023014"/>
    </source>
</evidence>
<keyword evidence="9" id="KW-1185">Reference proteome</keyword>
<dbReference type="InterPro" id="IPR002932">
    <property type="entry name" value="Glu_synthdom"/>
</dbReference>
<dbReference type="OrthoDB" id="5416618at2"/>
<dbReference type="PANTHER" id="PTHR43819:SF1">
    <property type="entry name" value="ARCHAEAL-TYPE GLUTAMATE SYNTHASE [NADPH]"/>
    <property type="match status" value="1"/>
</dbReference>
<evidence type="ECO:0000256" key="6">
    <source>
        <dbReference type="ARBA" id="ARBA00048151"/>
    </source>
</evidence>
<dbReference type="InterPro" id="IPR013785">
    <property type="entry name" value="Aldolase_TIM"/>
</dbReference>
<evidence type="ECO:0000256" key="3">
    <source>
        <dbReference type="ARBA" id="ARBA00022723"/>
    </source>
</evidence>
<dbReference type="SUPFAM" id="SSF54862">
    <property type="entry name" value="4Fe-4S ferredoxins"/>
    <property type="match status" value="1"/>
</dbReference>
<name>F2NH61_DESAR</name>
<dbReference type="InterPro" id="IPR017896">
    <property type="entry name" value="4Fe4S_Fe-S-bd"/>
</dbReference>
<reference evidence="8 9" key="1">
    <citation type="journal article" date="2011" name="Stand. Genomic Sci.">
        <title>Complete genome sequence of the acetate-degrading sulfate reducer Desulfobacca acetoxidans type strain (ASRB2).</title>
        <authorList>
            <person name="Goker M."/>
            <person name="Teshima H."/>
            <person name="Lapidus A."/>
            <person name="Nolan M."/>
            <person name="Lucas S."/>
            <person name="Hammon N."/>
            <person name="Deshpande S."/>
            <person name="Cheng J.F."/>
            <person name="Tapia R."/>
            <person name="Han C."/>
            <person name="Goodwin L."/>
            <person name="Pitluck S."/>
            <person name="Huntemann M."/>
            <person name="Liolios K."/>
            <person name="Ivanova N."/>
            <person name="Pagani I."/>
            <person name="Mavromatis K."/>
            <person name="Ovchinikova G."/>
            <person name="Pati A."/>
            <person name="Chen A."/>
            <person name="Palaniappan K."/>
            <person name="Land M."/>
            <person name="Hauser L."/>
            <person name="Brambilla E.M."/>
            <person name="Rohde M."/>
            <person name="Spring S."/>
            <person name="Detter J.C."/>
            <person name="Woyke T."/>
            <person name="Bristow J."/>
            <person name="Eisen J.A."/>
            <person name="Markowitz V."/>
            <person name="Hugenholtz P."/>
            <person name="Kyrpides N.C."/>
            <person name="Klenk H.P."/>
        </authorList>
    </citation>
    <scope>NUCLEOTIDE SEQUENCE [LARGE SCALE GENOMIC DNA]</scope>
    <source>
        <strain evidence="9">ATCC 700848 / DSM 11109 / ASRB2</strain>
    </source>
</reference>
<evidence type="ECO:0000313" key="9">
    <source>
        <dbReference type="Proteomes" id="UP000000483"/>
    </source>
</evidence>
<dbReference type="InterPro" id="IPR017900">
    <property type="entry name" value="4Fe4S_Fe_S_CS"/>
</dbReference>
<organism evidence="8 9">
    <name type="scientific">Desulfobacca acetoxidans (strain ATCC 700848 / DSM 11109 / ASRB2)</name>
    <dbReference type="NCBI Taxonomy" id="880072"/>
    <lineage>
        <taxon>Bacteria</taxon>
        <taxon>Pseudomonadati</taxon>
        <taxon>Thermodesulfobacteriota</taxon>
        <taxon>Desulfobaccia</taxon>
        <taxon>Desulfobaccales</taxon>
        <taxon>Desulfobaccaceae</taxon>
        <taxon>Desulfobacca</taxon>
    </lineage>
</organism>
<dbReference type="Proteomes" id="UP000000483">
    <property type="component" value="Chromosome"/>
</dbReference>
<gene>
    <name evidence="8" type="ordered locus">Desac_1037</name>
</gene>
<accession>F2NH61</accession>
<dbReference type="CDD" id="cd04722">
    <property type="entry name" value="TIM_phosphate_binding"/>
    <property type="match status" value="1"/>
</dbReference>
<dbReference type="SUPFAM" id="SSF51395">
    <property type="entry name" value="FMN-linked oxidoreductases"/>
    <property type="match status" value="1"/>
</dbReference>
<evidence type="ECO:0000256" key="4">
    <source>
        <dbReference type="ARBA" id="ARBA00023004"/>
    </source>
</evidence>